<evidence type="ECO:0000256" key="1">
    <source>
        <dbReference type="SAM" id="MobiDB-lite"/>
    </source>
</evidence>
<dbReference type="EMBL" id="JAIWYP010000012">
    <property type="protein sequence ID" value="KAH3727775.1"/>
    <property type="molecule type" value="Genomic_DNA"/>
</dbReference>
<keyword evidence="4" id="KW-1185">Reference proteome</keyword>
<organism evidence="3 4">
    <name type="scientific">Dreissena polymorpha</name>
    <name type="common">Zebra mussel</name>
    <name type="synonym">Mytilus polymorpha</name>
    <dbReference type="NCBI Taxonomy" id="45954"/>
    <lineage>
        <taxon>Eukaryota</taxon>
        <taxon>Metazoa</taxon>
        <taxon>Spiralia</taxon>
        <taxon>Lophotrochozoa</taxon>
        <taxon>Mollusca</taxon>
        <taxon>Bivalvia</taxon>
        <taxon>Autobranchia</taxon>
        <taxon>Heteroconchia</taxon>
        <taxon>Euheterodonta</taxon>
        <taxon>Imparidentia</taxon>
        <taxon>Neoheterodontei</taxon>
        <taxon>Myida</taxon>
        <taxon>Dreissenoidea</taxon>
        <taxon>Dreissenidae</taxon>
        <taxon>Dreissena</taxon>
    </lineage>
</organism>
<dbReference type="EMBL" id="JAIWYP010000012">
    <property type="protein sequence ID" value="KAH3727776.1"/>
    <property type="molecule type" value="Genomic_DNA"/>
</dbReference>
<reference evidence="3" key="2">
    <citation type="submission" date="2020-11" db="EMBL/GenBank/DDBJ databases">
        <authorList>
            <person name="McCartney M.A."/>
            <person name="Auch B."/>
            <person name="Kono T."/>
            <person name="Mallez S."/>
            <person name="Becker A."/>
            <person name="Gohl D.M."/>
            <person name="Silverstein K.A.T."/>
            <person name="Koren S."/>
            <person name="Bechman K.B."/>
            <person name="Herman A."/>
            <person name="Abrahante J.E."/>
            <person name="Garbe J."/>
        </authorList>
    </citation>
    <scope>NUCLEOTIDE SEQUENCE</scope>
    <source>
        <strain evidence="3">Duluth1</strain>
        <tissue evidence="3">Whole animal</tissue>
    </source>
</reference>
<evidence type="ECO:0000313" key="4">
    <source>
        <dbReference type="Proteomes" id="UP000828390"/>
    </source>
</evidence>
<feature type="region of interest" description="Disordered" evidence="1">
    <location>
        <begin position="32"/>
        <end position="53"/>
    </location>
</feature>
<name>A0A9D4CPB5_DREPO</name>
<accession>A0A9D4CPB5</accession>
<dbReference type="Proteomes" id="UP000828390">
    <property type="component" value="Unassembled WGS sequence"/>
</dbReference>
<protein>
    <submittedName>
        <fullName evidence="3">Uncharacterized protein</fullName>
    </submittedName>
</protein>
<gene>
    <name evidence="2" type="ORF">DPMN_053720</name>
    <name evidence="3" type="ORF">DPMN_053721</name>
</gene>
<evidence type="ECO:0000313" key="2">
    <source>
        <dbReference type="EMBL" id="KAH3727775.1"/>
    </source>
</evidence>
<evidence type="ECO:0000313" key="3">
    <source>
        <dbReference type="EMBL" id="KAH3727776.1"/>
    </source>
</evidence>
<comment type="caution">
    <text evidence="3">The sequence shown here is derived from an EMBL/GenBank/DDBJ whole genome shotgun (WGS) entry which is preliminary data.</text>
</comment>
<dbReference type="AlphaFoldDB" id="A0A9D4CPB5"/>
<proteinExistence type="predicted"/>
<reference evidence="3" key="1">
    <citation type="journal article" date="2019" name="bioRxiv">
        <title>The Genome of the Zebra Mussel, Dreissena polymorpha: A Resource for Invasive Species Research.</title>
        <authorList>
            <person name="McCartney M.A."/>
            <person name="Auch B."/>
            <person name="Kono T."/>
            <person name="Mallez S."/>
            <person name="Zhang Y."/>
            <person name="Obille A."/>
            <person name="Becker A."/>
            <person name="Abrahante J.E."/>
            <person name="Garbe J."/>
            <person name="Badalamenti J.P."/>
            <person name="Herman A."/>
            <person name="Mangelson H."/>
            <person name="Liachko I."/>
            <person name="Sullivan S."/>
            <person name="Sone E.D."/>
            <person name="Koren S."/>
            <person name="Silverstein K.A.T."/>
            <person name="Beckman K.B."/>
            <person name="Gohl D.M."/>
        </authorList>
    </citation>
    <scope>NUCLEOTIDE SEQUENCE</scope>
    <source>
        <strain evidence="3">Duluth1</strain>
        <tissue evidence="3">Whole animal</tissue>
    </source>
</reference>
<sequence>MMYIQNWLLPITDNIGLFMRAMCDRLTDRRTDGLTDTQTANHKFPPVKPVEDL</sequence>